<dbReference type="Gene3D" id="2.60.120.200">
    <property type="match status" value="1"/>
</dbReference>
<dbReference type="RefSeq" id="XP_040627968.1">
    <property type="nucleotide sequence ID" value="XM_040768643.1"/>
</dbReference>
<proteinExistence type="predicted"/>
<keyword evidence="2" id="KW-1185">Reference proteome</keyword>
<reference evidence="1 2" key="1">
    <citation type="journal article" date="2012" name="Science">
        <title>The Paleozoic origin of enzymatic lignin decomposition reconstructed from 31 fungal genomes.</title>
        <authorList>
            <person name="Floudas D."/>
            <person name="Binder M."/>
            <person name="Riley R."/>
            <person name="Barry K."/>
            <person name="Blanchette R.A."/>
            <person name="Henrissat B."/>
            <person name="Martinez A.T."/>
            <person name="Otillar R."/>
            <person name="Spatafora J.W."/>
            <person name="Yadav J.S."/>
            <person name="Aerts A."/>
            <person name="Benoit I."/>
            <person name="Boyd A."/>
            <person name="Carlson A."/>
            <person name="Copeland A."/>
            <person name="Coutinho P.M."/>
            <person name="de Vries R.P."/>
            <person name="Ferreira P."/>
            <person name="Findley K."/>
            <person name="Foster B."/>
            <person name="Gaskell J."/>
            <person name="Glotzer D."/>
            <person name="Gorecki P."/>
            <person name="Heitman J."/>
            <person name="Hesse C."/>
            <person name="Hori C."/>
            <person name="Igarashi K."/>
            <person name="Jurgens J.A."/>
            <person name="Kallen N."/>
            <person name="Kersten P."/>
            <person name="Kohler A."/>
            <person name="Kuees U."/>
            <person name="Kumar T.K.A."/>
            <person name="Kuo A."/>
            <person name="LaButti K."/>
            <person name="Larrondo L.F."/>
            <person name="Lindquist E."/>
            <person name="Ling A."/>
            <person name="Lombard V."/>
            <person name="Lucas S."/>
            <person name="Lundell T."/>
            <person name="Martin R."/>
            <person name="McLaughlin D.J."/>
            <person name="Morgenstern I."/>
            <person name="Morin E."/>
            <person name="Murat C."/>
            <person name="Nagy L.G."/>
            <person name="Nolan M."/>
            <person name="Ohm R.A."/>
            <person name="Patyshakuliyeva A."/>
            <person name="Rokas A."/>
            <person name="Ruiz-Duenas F.J."/>
            <person name="Sabat G."/>
            <person name="Salamov A."/>
            <person name="Samejima M."/>
            <person name="Schmutz J."/>
            <person name="Slot J.C."/>
            <person name="St John F."/>
            <person name="Stenlid J."/>
            <person name="Sun H."/>
            <person name="Sun S."/>
            <person name="Syed K."/>
            <person name="Tsang A."/>
            <person name="Wiebenga A."/>
            <person name="Young D."/>
            <person name="Pisabarro A."/>
            <person name="Eastwood D.C."/>
            <person name="Martin F."/>
            <person name="Cullen D."/>
            <person name="Grigoriev I.V."/>
            <person name="Hibbett D.S."/>
        </authorList>
    </citation>
    <scope>NUCLEOTIDE SEQUENCE [LARGE SCALE GENOMIC DNA]</scope>
    <source>
        <strain evidence="1 2">DJM-731 SS1</strain>
    </source>
</reference>
<dbReference type="OrthoDB" id="2538281at2759"/>
<dbReference type="GeneID" id="63683705"/>
<sequence>MTLADGSSYKTGKVEGLTWQASGVLTHGCSNNPGIADCFGMILSSDPNTNLEPGNWSPRQRAELHFPPQADGSTYTYQWKHLLAPGTGSTSHFFHLMQVFSTKDDGPILALDAQQDTIRIDDHSRNCNPCGPTVALGAYEGRVTQHRMVITSGNNGRIDYDVTDGSSTLISYSVTGYMGSGTYIKFGVYRATEDISTDVTAYVGDFSSYQ</sequence>
<name>M5FTT4_DACPD</name>
<dbReference type="Proteomes" id="UP000030653">
    <property type="component" value="Unassembled WGS sequence"/>
</dbReference>
<dbReference type="AlphaFoldDB" id="M5FTT4"/>
<evidence type="ECO:0000313" key="2">
    <source>
        <dbReference type="Proteomes" id="UP000030653"/>
    </source>
</evidence>
<protein>
    <recommendedName>
        <fullName evidence="3">Polysaccharide lyase family 7 protein</fullName>
    </recommendedName>
</protein>
<dbReference type="OMA" id="QHRMVIT"/>
<dbReference type="HOGENOM" id="CLU_103877_0_0_1"/>
<accession>M5FTT4</accession>
<gene>
    <name evidence="1" type="ORF">DACRYDRAFT_108402</name>
</gene>
<evidence type="ECO:0000313" key="1">
    <source>
        <dbReference type="EMBL" id="EJU01071.1"/>
    </source>
</evidence>
<evidence type="ECO:0008006" key="3">
    <source>
        <dbReference type="Google" id="ProtNLM"/>
    </source>
</evidence>
<dbReference type="EMBL" id="JH795865">
    <property type="protein sequence ID" value="EJU01071.1"/>
    <property type="molecule type" value="Genomic_DNA"/>
</dbReference>
<organism evidence="1 2">
    <name type="scientific">Dacryopinax primogenitus (strain DJM 731)</name>
    <name type="common">Brown rot fungus</name>
    <dbReference type="NCBI Taxonomy" id="1858805"/>
    <lineage>
        <taxon>Eukaryota</taxon>
        <taxon>Fungi</taxon>
        <taxon>Dikarya</taxon>
        <taxon>Basidiomycota</taxon>
        <taxon>Agaricomycotina</taxon>
        <taxon>Dacrymycetes</taxon>
        <taxon>Dacrymycetales</taxon>
        <taxon>Dacrymycetaceae</taxon>
        <taxon>Dacryopinax</taxon>
    </lineage>
</organism>